<name>A0A239PG61_9ACTN</name>
<dbReference type="Proteomes" id="UP000198362">
    <property type="component" value="Unassembled WGS sequence"/>
</dbReference>
<sequence>MTYLDTTRSSYDVVAAGYSARFANDLPGEPVKRSMLTLFADLASGRVADVGCGPGHVTKFLHGRGLDVFGIDLSPGMVEQARANYPELRFEVGSMTALDHPDSSLSGVNAFFSTIHVPDANLPGVLAEFHRVLAPDAPLLLAFQAGDDTNHVAEVWGHEIDLTFHRRRPETIAAMLTDLGFHVVVTTVHEPADVQPPKRAAYLIARKRGRNE</sequence>
<dbReference type="Gene3D" id="3.40.50.150">
    <property type="entry name" value="Vaccinia Virus protein VP39"/>
    <property type="match status" value="1"/>
</dbReference>
<protein>
    <submittedName>
        <fullName evidence="4">Methyltransferase domain-containing protein</fullName>
    </submittedName>
</protein>
<evidence type="ECO:0000256" key="2">
    <source>
        <dbReference type="ARBA" id="ARBA00022679"/>
    </source>
</evidence>
<dbReference type="RefSeq" id="WP_218824806.1">
    <property type="nucleotide sequence ID" value="NZ_FZPH01000027.1"/>
</dbReference>
<evidence type="ECO:0000313" key="5">
    <source>
        <dbReference type="Proteomes" id="UP000198362"/>
    </source>
</evidence>
<dbReference type="GO" id="GO:0008168">
    <property type="term" value="F:methyltransferase activity"/>
    <property type="evidence" value="ECO:0007669"/>
    <property type="project" value="UniProtKB-KW"/>
</dbReference>
<accession>A0A239PG61</accession>
<evidence type="ECO:0000259" key="3">
    <source>
        <dbReference type="Pfam" id="PF13649"/>
    </source>
</evidence>
<dbReference type="InterPro" id="IPR041698">
    <property type="entry name" value="Methyltransf_25"/>
</dbReference>
<dbReference type="PANTHER" id="PTHR43861">
    <property type="entry name" value="TRANS-ACONITATE 2-METHYLTRANSFERASE-RELATED"/>
    <property type="match status" value="1"/>
</dbReference>
<proteinExistence type="predicted"/>
<feature type="domain" description="Methyltransferase" evidence="3">
    <location>
        <begin position="47"/>
        <end position="136"/>
    </location>
</feature>
<organism evidence="4 5">
    <name type="scientific">Asanoa hainanensis</name>
    <dbReference type="NCBI Taxonomy" id="560556"/>
    <lineage>
        <taxon>Bacteria</taxon>
        <taxon>Bacillati</taxon>
        <taxon>Actinomycetota</taxon>
        <taxon>Actinomycetes</taxon>
        <taxon>Micromonosporales</taxon>
        <taxon>Micromonosporaceae</taxon>
        <taxon>Asanoa</taxon>
    </lineage>
</organism>
<gene>
    <name evidence="4" type="ORF">SAMN05421812_1273</name>
</gene>
<dbReference type="AlphaFoldDB" id="A0A239PG61"/>
<reference evidence="4 5" key="1">
    <citation type="submission" date="2017-06" db="EMBL/GenBank/DDBJ databases">
        <authorList>
            <person name="Kim H.J."/>
            <person name="Triplett B.A."/>
        </authorList>
    </citation>
    <scope>NUCLEOTIDE SEQUENCE [LARGE SCALE GENOMIC DNA]</scope>
    <source>
        <strain evidence="4 5">CGMCC 4.5593</strain>
    </source>
</reference>
<keyword evidence="5" id="KW-1185">Reference proteome</keyword>
<evidence type="ECO:0000256" key="1">
    <source>
        <dbReference type="ARBA" id="ARBA00022603"/>
    </source>
</evidence>
<dbReference type="InterPro" id="IPR029063">
    <property type="entry name" value="SAM-dependent_MTases_sf"/>
</dbReference>
<dbReference type="GO" id="GO:0032259">
    <property type="term" value="P:methylation"/>
    <property type="evidence" value="ECO:0007669"/>
    <property type="project" value="UniProtKB-KW"/>
</dbReference>
<dbReference type="PANTHER" id="PTHR43861:SF1">
    <property type="entry name" value="TRANS-ACONITATE 2-METHYLTRANSFERASE"/>
    <property type="match status" value="1"/>
</dbReference>
<dbReference type="Pfam" id="PF13649">
    <property type="entry name" value="Methyltransf_25"/>
    <property type="match status" value="1"/>
</dbReference>
<keyword evidence="2 4" id="KW-0808">Transferase</keyword>
<dbReference type="CDD" id="cd02440">
    <property type="entry name" value="AdoMet_MTases"/>
    <property type="match status" value="1"/>
</dbReference>
<dbReference type="EMBL" id="FZPH01000027">
    <property type="protein sequence ID" value="SNT65795.1"/>
    <property type="molecule type" value="Genomic_DNA"/>
</dbReference>
<keyword evidence="1 4" id="KW-0489">Methyltransferase</keyword>
<dbReference type="SUPFAM" id="SSF53335">
    <property type="entry name" value="S-adenosyl-L-methionine-dependent methyltransferases"/>
    <property type="match status" value="1"/>
</dbReference>
<evidence type="ECO:0000313" key="4">
    <source>
        <dbReference type="EMBL" id="SNT65795.1"/>
    </source>
</evidence>